<dbReference type="Pfam" id="PF00801">
    <property type="entry name" value="PKD"/>
    <property type="match status" value="1"/>
</dbReference>
<dbReference type="InterPro" id="IPR002909">
    <property type="entry name" value="IPT_dom"/>
</dbReference>
<name>K7ZGW8_BDEBC</name>
<proteinExistence type="predicted"/>
<dbReference type="InterPro" id="IPR013783">
    <property type="entry name" value="Ig-like_fold"/>
</dbReference>
<organism evidence="3 4">
    <name type="scientific">Bdellovibrio bacteriovorus str. Tiberius</name>
    <dbReference type="NCBI Taxonomy" id="1069642"/>
    <lineage>
        <taxon>Bacteria</taxon>
        <taxon>Pseudomonadati</taxon>
        <taxon>Bdellovibrionota</taxon>
        <taxon>Bdellovibrionia</taxon>
        <taxon>Bdellovibrionales</taxon>
        <taxon>Pseudobdellovibrionaceae</taxon>
        <taxon>Bdellovibrio</taxon>
    </lineage>
</organism>
<evidence type="ECO:0000313" key="3">
    <source>
        <dbReference type="EMBL" id="AFY02887.1"/>
    </source>
</evidence>
<evidence type="ECO:0000259" key="2">
    <source>
        <dbReference type="Pfam" id="PF01833"/>
    </source>
</evidence>
<reference evidence="3 4" key="1">
    <citation type="journal article" date="2012" name="BMC Genomics">
        <title>Genome analysis of a simultaneously predatory and prey-independent, novel Bdellovibrio bacteriovorus from the River Tiber, supports in silico predictions of both ancient and recent lateral gene transfer from diverse bacteria.</title>
        <authorList>
            <person name="Hobley L."/>
            <person name="Lerner T.R."/>
            <person name="Williams L.E."/>
            <person name="Lambert C."/>
            <person name="Till R."/>
            <person name="Milner D.S."/>
            <person name="Basford S.M."/>
            <person name="Capeness M.J."/>
            <person name="Fenton A.K."/>
            <person name="Atterbury R.J."/>
            <person name="Harris M.A."/>
            <person name="Sockett R.E."/>
        </authorList>
    </citation>
    <scope>NUCLEOTIDE SEQUENCE [LARGE SCALE GENOMIC DNA]</scope>
    <source>
        <strain evidence="3 4">Tiberius</strain>
    </source>
</reference>
<evidence type="ECO:0008006" key="5">
    <source>
        <dbReference type="Google" id="ProtNLM"/>
    </source>
</evidence>
<dbReference type="STRING" id="1069642.Bdt_3212"/>
<protein>
    <recommendedName>
        <fullName evidence="5">IPT/TIG domain-containing protein</fullName>
    </recommendedName>
</protein>
<dbReference type="CDD" id="cd00146">
    <property type="entry name" value="PKD"/>
    <property type="match status" value="1"/>
</dbReference>
<dbReference type="InterPro" id="IPR035986">
    <property type="entry name" value="PKD_dom_sf"/>
</dbReference>
<accession>K7ZGW8</accession>
<sequence>MNYRTRCSVIKHILFTWRYLMRWRVALLGSLISLWSLLGGSVAVASPSRNYTKVVQKLIHLDRQYTITDVYMMPATAAVGDNVYFVVELSTDFEGEAEVDPIVVAQINGAPVQMYHQGGRLWTTDKRSFLTAGSLNFEAQFFLQNRHQSEAIRLQLLEVRQEIDALSRQIVRETDPARKAYLESQRADKQVFKTDLENSLDSLKRPVSTKVSTHQIGPAMPPVNSPVLTSCEPAYGDSAGNKVVVVHGQNLLNTTKLVIGGNEIPLQSLSVTASSITFTTPSLTEGLKNITIESIQGGSTVVANLQNAYFAIDNLSGGGSAFPVAFAGIPVSTPAETPIQLDGSSSYSPDGTPVTYLWSIVTKPDDAGTLDGVFNDSTIQKPVFSSAAPGTYVVSLVVSNGVNQSTPSLTVVTVGPKDPLTLLPSVINGAVDRNGVYIGTFKACNNLPQEMSYQIFGADQIVFISGGKKGRIAKKSCQTFDFSVENHSAYTLGFKIPFVVQTPSNHKKILQIEVAPTTALGVSLLTKFPVEQWSGERDLEVLSAKSYVPIFGAFDEISATSIVVKNTTSSPITITNAPVLTHFGSTTVFGVDFPVGGLVVPANGEYLLDIFVDPAGFVSGDWAEALLEWQIESSGAPRTLLLRTNKLPAPMATSVPIGFGQHEESALLPSQILRVPFDFLGYLNGFTEVEDVDVMNDVSGHFFLDLVGWPGSVLVGNVDYVRSEGADIKSTFDGLAVGTYQARVLVKVRGYLMPFEYLCNIEIVGDTP</sequence>
<dbReference type="PATRIC" id="fig|1069642.3.peg.3178"/>
<feature type="domain" description="PKD" evidence="1">
    <location>
        <begin position="331"/>
        <end position="412"/>
    </location>
</feature>
<dbReference type="HOGENOM" id="CLU_363581_0_0_7"/>
<dbReference type="InterPro" id="IPR014756">
    <property type="entry name" value="Ig_E-set"/>
</dbReference>
<feature type="domain" description="IPT/TIG" evidence="2">
    <location>
        <begin position="226"/>
        <end position="296"/>
    </location>
</feature>
<dbReference type="EMBL" id="CP002930">
    <property type="protein sequence ID" value="AFY02887.1"/>
    <property type="molecule type" value="Genomic_DNA"/>
</dbReference>
<dbReference type="Gene3D" id="2.60.40.10">
    <property type="entry name" value="Immunoglobulins"/>
    <property type="match status" value="2"/>
</dbReference>
<gene>
    <name evidence="3" type="ORF">Bdt_3212</name>
</gene>
<evidence type="ECO:0000259" key="1">
    <source>
        <dbReference type="Pfam" id="PF00801"/>
    </source>
</evidence>
<dbReference type="KEGG" id="bbat:Bdt_3212"/>
<dbReference type="Proteomes" id="UP000010074">
    <property type="component" value="Chromosome"/>
</dbReference>
<dbReference type="InterPro" id="IPR000601">
    <property type="entry name" value="PKD_dom"/>
</dbReference>
<dbReference type="SUPFAM" id="SSF81296">
    <property type="entry name" value="E set domains"/>
    <property type="match status" value="1"/>
</dbReference>
<dbReference type="AlphaFoldDB" id="K7ZGW8"/>
<dbReference type="SUPFAM" id="SSF49299">
    <property type="entry name" value="PKD domain"/>
    <property type="match status" value="1"/>
</dbReference>
<evidence type="ECO:0000313" key="4">
    <source>
        <dbReference type="Proteomes" id="UP000010074"/>
    </source>
</evidence>
<dbReference type="Pfam" id="PF01833">
    <property type="entry name" value="TIG"/>
    <property type="match status" value="1"/>
</dbReference>